<name>A0ABT9WER9_9BACL</name>
<keyword evidence="1" id="KW-1133">Transmembrane helix</keyword>
<proteinExistence type="predicted"/>
<keyword evidence="1" id="KW-0472">Membrane</keyword>
<dbReference type="RefSeq" id="WP_307217363.1">
    <property type="nucleotide sequence ID" value="NZ_JAUSTI010000008.1"/>
</dbReference>
<dbReference type="EMBL" id="JAUSTI010000008">
    <property type="protein sequence ID" value="MDQ0171756.1"/>
    <property type="molecule type" value="Genomic_DNA"/>
</dbReference>
<keyword evidence="1" id="KW-0812">Transmembrane</keyword>
<dbReference type="Proteomes" id="UP001233836">
    <property type="component" value="Unassembled WGS sequence"/>
</dbReference>
<evidence type="ECO:0000256" key="1">
    <source>
        <dbReference type="SAM" id="Phobius"/>
    </source>
</evidence>
<gene>
    <name evidence="2" type="ORF">J2T19_003218</name>
</gene>
<evidence type="ECO:0000313" key="2">
    <source>
        <dbReference type="EMBL" id="MDQ0171756.1"/>
    </source>
</evidence>
<feature type="transmembrane region" description="Helical" evidence="1">
    <location>
        <begin position="307"/>
        <end position="331"/>
    </location>
</feature>
<evidence type="ECO:0000313" key="3">
    <source>
        <dbReference type="Proteomes" id="UP001233836"/>
    </source>
</evidence>
<feature type="transmembrane region" description="Helical" evidence="1">
    <location>
        <begin position="256"/>
        <end position="278"/>
    </location>
</feature>
<comment type="caution">
    <text evidence="2">The sequence shown here is derived from an EMBL/GenBank/DDBJ whole genome shotgun (WGS) entry which is preliminary data.</text>
</comment>
<feature type="transmembrane region" description="Helical" evidence="1">
    <location>
        <begin position="233"/>
        <end position="250"/>
    </location>
</feature>
<protein>
    <submittedName>
        <fullName evidence="2">Uncharacterized protein</fullName>
    </submittedName>
</protein>
<feature type="transmembrane region" description="Helical" evidence="1">
    <location>
        <begin position="168"/>
        <end position="191"/>
    </location>
</feature>
<organism evidence="2 3">
    <name type="scientific">Paenibacillus tundrae</name>
    <dbReference type="NCBI Taxonomy" id="528187"/>
    <lineage>
        <taxon>Bacteria</taxon>
        <taxon>Bacillati</taxon>
        <taxon>Bacillota</taxon>
        <taxon>Bacilli</taxon>
        <taxon>Bacillales</taxon>
        <taxon>Paenibacillaceae</taxon>
        <taxon>Paenibacillus</taxon>
    </lineage>
</organism>
<reference evidence="2 3" key="1">
    <citation type="submission" date="2023-07" db="EMBL/GenBank/DDBJ databases">
        <title>Sorghum-associated microbial communities from plants grown in Nebraska, USA.</title>
        <authorList>
            <person name="Schachtman D."/>
        </authorList>
    </citation>
    <scope>NUCLEOTIDE SEQUENCE [LARGE SCALE GENOMIC DNA]</scope>
    <source>
        <strain evidence="2 3">DS1314</strain>
    </source>
</reference>
<accession>A0ABT9WER9</accession>
<sequence length="500" mass="57240">MENISYDKSTFKEIYHGKLSEGFESDFYEKFNSSYKDFLQLQFESHANKTKKMADFIGLKEKELISHLKTYQIIKTVNLTNWMEFISGNIFVFVLKAVLTAIGTFPIFYLIGYLILYGYFFGQTDNALLDIVIKNVPLNRFSCYIAGFLFSGVVAFFISLYRLKGLGLTFILFGIFYFLFASTVSLSLILINANSSIEISVFIRFMLVWLIPLMVSLFLIALFYLINVISKHYKIILVVLIIGSLIPIIFAKIFGLLWSLVVYSAFVIVLSSVIINIMERSPRNTLNRTDSVKKNKSPGFKFSIKEFFYFVLFVLSLFIVIVIPMLSFIFFSTGNYISTTLDLVKLTANEEIQINGTVINGKLVAEDDRYLYISTTSKNLLEISKDSSIQITKPNQLTVYSGESKDWKITISVSLRDNELWYNGFIKKLSSENTSQLSYQFDTFEKITSIHSEPKSDYYIFGKLSDDSIKKLTFINLSWLSTNGLINDEKVILDVSNGIN</sequence>
<keyword evidence="3" id="KW-1185">Reference proteome</keyword>
<feature type="transmembrane region" description="Helical" evidence="1">
    <location>
        <begin position="141"/>
        <end position="161"/>
    </location>
</feature>
<feature type="transmembrane region" description="Helical" evidence="1">
    <location>
        <begin position="203"/>
        <end position="226"/>
    </location>
</feature>
<feature type="transmembrane region" description="Helical" evidence="1">
    <location>
        <begin position="90"/>
        <end position="121"/>
    </location>
</feature>